<feature type="domain" description="Plastocyanin-like" evidence="11">
    <location>
        <begin position="83"/>
        <end position="141"/>
    </location>
</feature>
<evidence type="ECO:0000313" key="12">
    <source>
        <dbReference type="EMBL" id="GII81010.1"/>
    </source>
</evidence>
<dbReference type="InterPro" id="IPR033138">
    <property type="entry name" value="Cu_oxidase_CS"/>
</dbReference>
<evidence type="ECO:0000256" key="7">
    <source>
        <dbReference type="ARBA" id="ARBA00042896"/>
    </source>
</evidence>
<evidence type="ECO:0000256" key="8">
    <source>
        <dbReference type="ARBA" id="ARBA00043090"/>
    </source>
</evidence>
<evidence type="ECO:0000256" key="5">
    <source>
        <dbReference type="ARBA" id="ARBA00038978"/>
    </source>
</evidence>
<dbReference type="Pfam" id="PF07732">
    <property type="entry name" value="Cu-oxidase_3"/>
    <property type="match status" value="1"/>
</dbReference>
<comment type="subunit">
    <text evidence="2">Monomer.</text>
</comment>
<dbReference type="EMBL" id="BOOU01000085">
    <property type="protein sequence ID" value="GII81010.1"/>
    <property type="molecule type" value="Genomic_DNA"/>
</dbReference>
<sequence length="516" mass="56746">MARSRRDFLRMTAGAGVLLGAGGLGTAGCRQGASPETGADLSSDAKAPGQFEVPLPIPPVLKPTRSDGGTDYYEITQKIAKVEIIPGLATTVWGYNGIFPGPTIDSRSGRRIVVRHRNELPVPTSTHLHGGHTPSDSDGYPLDLVMPVAGAVHQSGHGSHGTMKPTKVSDGAKDYVYPQDQRAATLWYHDHRMDFTGPAVYRGLAGFHILRDDAEDALPLPRGEHEIPLMITDRSFADNGDFLYPARDNTGRSPGVKDDFDLGVLGDVILVNGAPWPVLEVDAVRYRFRLLNGSNARRYRLRLDKGETSPFVQIGSDGGLLERPVRRKAITMAPAERYDVVIDFGRYKPGTELTLLNELGDGSTGKVMKFRVARTARDESSVPGRLSQFEKLDPAKAVRTRDFSFERGDEHTWTINGRTYAPGKIFARPRIGEVEIWNLDIDGADHPVHLHLDQFQVLGDDERAADPGLKDTVGLTAGQKTRIIVRFTGYEGRYMLHCHNLEHEDMGMMADYEVSS</sequence>
<dbReference type="Pfam" id="PF07731">
    <property type="entry name" value="Cu-oxidase_2"/>
    <property type="match status" value="1"/>
</dbReference>
<dbReference type="InterPro" id="IPR006311">
    <property type="entry name" value="TAT_signal"/>
</dbReference>
<dbReference type="EC" id="1.16.3.4" evidence="5"/>
<dbReference type="InterPro" id="IPR008972">
    <property type="entry name" value="Cupredoxin"/>
</dbReference>
<name>A0A919RA68_9ACTN</name>
<dbReference type="Gene3D" id="2.60.40.420">
    <property type="entry name" value="Cupredoxins - blue copper proteins"/>
    <property type="match status" value="4"/>
</dbReference>
<evidence type="ECO:0000256" key="6">
    <source>
        <dbReference type="ARBA" id="ARBA00041027"/>
    </source>
</evidence>
<dbReference type="PROSITE" id="PS00079">
    <property type="entry name" value="MULTICOPPER_OXIDASE1"/>
    <property type="match status" value="1"/>
</dbReference>
<evidence type="ECO:0000259" key="10">
    <source>
        <dbReference type="Pfam" id="PF07731"/>
    </source>
</evidence>
<dbReference type="InterPro" id="IPR011706">
    <property type="entry name" value="Cu-oxidase_C"/>
</dbReference>
<dbReference type="GO" id="GO:0016491">
    <property type="term" value="F:oxidoreductase activity"/>
    <property type="evidence" value="ECO:0007669"/>
    <property type="project" value="UniProtKB-KW"/>
</dbReference>
<keyword evidence="3" id="KW-0479">Metal-binding</keyword>
<dbReference type="GO" id="GO:0005507">
    <property type="term" value="F:copper ion binding"/>
    <property type="evidence" value="ECO:0007669"/>
    <property type="project" value="InterPro"/>
</dbReference>
<dbReference type="InterPro" id="IPR002355">
    <property type="entry name" value="Cu_oxidase_Cu_BS"/>
</dbReference>
<dbReference type="PANTHER" id="PTHR48267:SF1">
    <property type="entry name" value="BILIRUBIN OXIDASE"/>
    <property type="match status" value="1"/>
</dbReference>
<evidence type="ECO:0000256" key="1">
    <source>
        <dbReference type="ARBA" id="ARBA00010609"/>
    </source>
</evidence>
<accession>A0A919RA68</accession>
<evidence type="ECO:0000256" key="2">
    <source>
        <dbReference type="ARBA" id="ARBA00011245"/>
    </source>
</evidence>
<dbReference type="PROSITE" id="PS00080">
    <property type="entry name" value="MULTICOPPER_OXIDASE2"/>
    <property type="match status" value="1"/>
</dbReference>
<keyword evidence="13" id="KW-1185">Reference proteome</keyword>
<organism evidence="12 13">
    <name type="scientific">Sphaerisporangium rufum</name>
    <dbReference type="NCBI Taxonomy" id="1381558"/>
    <lineage>
        <taxon>Bacteria</taxon>
        <taxon>Bacillati</taxon>
        <taxon>Actinomycetota</taxon>
        <taxon>Actinomycetes</taxon>
        <taxon>Streptosporangiales</taxon>
        <taxon>Streptosporangiaceae</taxon>
        <taxon>Sphaerisporangium</taxon>
    </lineage>
</organism>
<dbReference type="Proteomes" id="UP000655287">
    <property type="component" value="Unassembled WGS sequence"/>
</dbReference>
<keyword evidence="12" id="KW-0946">Virion</keyword>
<comment type="similarity">
    <text evidence="1">Belongs to the multicopper oxidase family.</text>
</comment>
<proteinExistence type="inferred from homology"/>
<dbReference type="PROSITE" id="PS51257">
    <property type="entry name" value="PROKAR_LIPOPROTEIN"/>
    <property type="match status" value="1"/>
</dbReference>
<feature type="domain" description="Plastocyanin-like" evidence="10">
    <location>
        <begin position="409"/>
        <end position="515"/>
    </location>
</feature>
<keyword evidence="4" id="KW-0560">Oxidoreductase</keyword>
<evidence type="ECO:0000313" key="13">
    <source>
        <dbReference type="Proteomes" id="UP000655287"/>
    </source>
</evidence>
<dbReference type="CDD" id="cd13868">
    <property type="entry name" value="CuRO_2_CotA_like"/>
    <property type="match status" value="1"/>
</dbReference>
<comment type="caution">
    <text evidence="12">The sequence shown here is derived from an EMBL/GenBank/DDBJ whole genome shotgun (WGS) entry which is preliminary data.</text>
</comment>
<evidence type="ECO:0000256" key="9">
    <source>
        <dbReference type="ARBA" id="ARBA00048092"/>
    </source>
</evidence>
<evidence type="ECO:0000259" key="11">
    <source>
        <dbReference type="Pfam" id="PF07732"/>
    </source>
</evidence>
<dbReference type="InterPro" id="IPR011707">
    <property type="entry name" value="Cu-oxidase-like_N"/>
</dbReference>
<dbReference type="SUPFAM" id="SSF49503">
    <property type="entry name" value="Cupredoxins"/>
    <property type="match status" value="3"/>
</dbReference>
<dbReference type="AlphaFoldDB" id="A0A919RA68"/>
<protein>
    <recommendedName>
        <fullName evidence="6">Multicopper oxidase CueO</fullName>
        <ecNumber evidence="5">1.16.3.4</ecNumber>
    </recommendedName>
    <alternativeName>
        <fullName evidence="7">Copper efflux oxidase</fullName>
    </alternativeName>
    <alternativeName>
        <fullName evidence="8">Cuprous oxidase</fullName>
    </alternativeName>
</protein>
<dbReference type="PROSITE" id="PS51318">
    <property type="entry name" value="TAT"/>
    <property type="match status" value="1"/>
</dbReference>
<reference evidence="12" key="1">
    <citation type="submission" date="2021-01" db="EMBL/GenBank/DDBJ databases">
        <title>Whole genome shotgun sequence of Sphaerisporangium rufum NBRC 109079.</title>
        <authorList>
            <person name="Komaki H."/>
            <person name="Tamura T."/>
        </authorList>
    </citation>
    <scope>NUCLEOTIDE SEQUENCE</scope>
    <source>
        <strain evidence="12">NBRC 109079</strain>
    </source>
</reference>
<dbReference type="InterPro" id="IPR045087">
    <property type="entry name" value="Cu-oxidase_fam"/>
</dbReference>
<keyword evidence="12" id="KW-0167">Capsid protein</keyword>
<gene>
    <name evidence="12" type="primary">cotA_3</name>
    <name evidence="12" type="ORF">Sru01_59920</name>
</gene>
<comment type="catalytic activity">
    <reaction evidence="9">
        <text>4 Cu(+) + O2 + 4 H(+) = 4 Cu(2+) + 2 H2O</text>
        <dbReference type="Rhea" id="RHEA:30083"/>
        <dbReference type="ChEBI" id="CHEBI:15377"/>
        <dbReference type="ChEBI" id="CHEBI:15378"/>
        <dbReference type="ChEBI" id="CHEBI:15379"/>
        <dbReference type="ChEBI" id="CHEBI:29036"/>
        <dbReference type="ChEBI" id="CHEBI:49552"/>
        <dbReference type="EC" id="1.16.3.4"/>
    </reaction>
    <physiologicalReaction direction="left-to-right" evidence="9">
        <dbReference type="Rhea" id="RHEA:30084"/>
    </physiologicalReaction>
</comment>
<evidence type="ECO:0000256" key="3">
    <source>
        <dbReference type="ARBA" id="ARBA00022723"/>
    </source>
</evidence>
<dbReference type="PANTHER" id="PTHR48267">
    <property type="entry name" value="CUPREDOXIN SUPERFAMILY PROTEIN"/>
    <property type="match status" value="1"/>
</dbReference>
<evidence type="ECO:0000256" key="4">
    <source>
        <dbReference type="ARBA" id="ARBA00023002"/>
    </source>
</evidence>